<keyword evidence="1" id="KW-1133">Transmembrane helix</keyword>
<evidence type="ECO:0000313" key="3">
    <source>
        <dbReference type="EMBL" id="EKD25659.1"/>
    </source>
</evidence>
<evidence type="ECO:0000259" key="2">
    <source>
        <dbReference type="Pfam" id="PF00892"/>
    </source>
</evidence>
<feature type="transmembrane region" description="Helical" evidence="1">
    <location>
        <begin position="23"/>
        <end position="49"/>
    </location>
</feature>
<dbReference type="GO" id="GO:0016020">
    <property type="term" value="C:membrane"/>
    <property type="evidence" value="ECO:0007669"/>
    <property type="project" value="InterPro"/>
</dbReference>
<feature type="transmembrane region" description="Helical" evidence="1">
    <location>
        <begin position="121"/>
        <end position="141"/>
    </location>
</feature>
<gene>
    <name evidence="3" type="ORF">ACD_80C00006G0006</name>
</gene>
<evidence type="ECO:0000256" key="1">
    <source>
        <dbReference type="SAM" id="Phobius"/>
    </source>
</evidence>
<protein>
    <recommendedName>
        <fullName evidence="2">EamA domain-containing protein</fullName>
    </recommendedName>
</protein>
<dbReference type="EMBL" id="AMFJ01036013">
    <property type="protein sequence ID" value="EKD25659.1"/>
    <property type="molecule type" value="Genomic_DNA"/>
</dbReference>
<dbReference type="AlphaFoldDB" id="K1YK58"/>
<proteinExistence type="predicted"/>
<keyword evidence="1" id="KW-0472">Membrane</keyword>
<organism evidence="3">
    <name type="scientific">uncultured bacterium</name>
    <name type="common">gcode 4</name>
    <dbReference type="NCBI Taxonomy" id="1234023"/>
    <lineage>
        <taxon>Bacteria</taxon>
        <taxon>environmental samples</taxon>
    </lineage>
</organism>
<keyword evidence="1" id="KW-0812">Transmembrane</keyword>
<name>K1YK58_9BACT</name>
<feature type="domain" description="EamA" evidence="2">
    <location>
        <begin position="3"/>
        <end position="139"/>
    </location>
</feature>
<comment type="caution">
    <text evidence="3">The sequence shown here is derived from an EMBL/GenBank/DDBJ whole genome shotgun (WGS) entry which is preliminary data.</text>
</comment>
<dbReference type="Pfam" id="PF00892">
    <property type="entry name" value="EamA"/>
    <property type="match status" value="1"/>
</dbReference>
<accession>K1YK58</accession>
<sequence length="143" mass="16721">MRIVYSLIVAITRGILYAVLDKLLIQMPIVILCFASSIFNTIFFGLVFYFGRYYTDFKKYFQDKNTLSLFILVTVLFLVANALILFAIKSKNATVASLIEISYPLFVILFTYLFYRTVHLNIGSVVWWTLILIWIILIYLFNK</sequence>
<feature type="transmembrane region" description="Helical" evidence="1">
    <location>
        <begin position="95"/>
        <end position="115"/>
    </location>
</feature>
<dbReference type="InterPro" id="IPR000620">
    <property type="entry name" value="EamA_dom"/>
</dbReference>
<feature type="transmembrane region" description="Helical" evidence="1">
    <location>
        <begin position="69"/>
        <end position="88"/>
    </location>
</feature>
<reference evidence="3" key="1">
    <citation type="journal article" date="2012" name="Science">
        <title>Fermentation, hydrogen, and sulfur metabolism in multiple uncultivated bacterial phyla.</title>
        <authorList>
            <person name="Wrighton K.C."/>
            <person name="Thomas B.C."/>
            <person name="Sharon I."/>
            <person name="Miller C.S."/>
            <person name="Castelle C.J."/>
            <person name="VerBerkmoes N.C."/>
            <person name="Wilkins M.J."/>
            <person name="Hettich R.L."/>
            <person name="Lipton M.S."/>
            <person name="Williams K.H."/>
            <person name="Long P.E."/>
            <person name="Banfield J.F."/>
        </authorList>
    </citation>
    <scope>NUCLEOTIDE SEQUENCE [LARGE SCALE GENOMIC DNA]</scope>
</reference>